<dbReference type="AlphaFoldDB" id="A0A9N9LPY0"/>
<dbReference type="OrthoDB" id="3508416at2759"/>
<feature type="compositionally biased region" description="Polar residues" evidence="1">
    <location>
        <begin position="15"/>
        <end position="24"/>
    </location>
</feature>
<keyword evidence="3" id="KW-1185">Reference proteome</keyword>
<sequence length="235" mass="26356">MSGVHAPTRAKRRNNMTSNHWNDNNIHHMNKMAVPKTSTNPINGNILNPYTEGNIQPQYARVGAIQHRAQDYTRNNFKLTTPVLEIPLNSNAMIMPVSRSEPASARSFTGENNIAIPFQPSYQVLGMPKGVDHHAIRKAASLYTDINPRYEGEINDRFLQNKECPDNQNCSLWLTGIPTTATDKEALTTVTEGKGFSFNRKAPVFGRFDKCAADLTFFDRQTAECYILKAEQQGV</sequence>
<evidence type="ECO:0000256" key="1">
    <source>
        <dbReference type="SAM" id="MobiDB-lite"/>
    </source>
</evidence>
<gene>
    <name evidence="2" type="ORF">HYALB_00013048</name>
</gene>
<name>A0A9N9LPY0_9HELO</name>
<comment type="caution">
    <text evidence="2">The sequence shown here is derived from an EMBL/GenBank/DDBJ whole genome shotgun (WGS) entry which is preliminary data.</text>
</comment>
<protein>
    <submittedName>
        <fullName evidence="2">Uncharacterized protein</fullName>
    </submittedName>
</protein>
<organism evidence="2 3">
    <name type="scientific">Hymenoscyphus albidus</name>
    <dbReference type="NCBI Taxonomy" id="595503"/>
    <lineage>
        <taxon>Eukaryota</taxon>
        <taxon>Fungi</taxon>
        <taxon>Dikarya</taxon>
        <taxon>Ascomycota</taxon>
        <taxon>Pezizomycotina</taxon>
        <taxon>Leotiomycetes</taxon>
        <taxon>Helotiales</taxon>
        <taxon>Helotiaceae</taxon>
        <taxon>Hymenoscyphus</taxon>
    </lineage>
</organism>
<reference evidence="2" key="1">
    <citation type="submission" date="2021-07" db="EMBL/GenBank/DDBJ databases">
        <authorList>
            <person name="Durling M."/>
        </authorList>
    </citation>
    <scope>NUCLEOTIDE SEQUENCE</scope>
</reference>
<evidence type="ECO:0000313" key="3">
    <source>
        <dbReference type="Proteomes" id="UP000701801"/>
    </source>
</evidence>
<accession>A0A9N9LPY0</accession>
<dbReference type="EMBL" id="CAJVRM010000253">
    <property type="protein sequence ID" value="CAG8978368.1"/>
    <property type="molecule type" value="Genomic_DNA"/>
</dbReference>
<evidence type="ECO:0000313" key="2">
    <source>
        <dbReference type="EMBL" id="CAG8978368.1"/>
    </source>
</evidence>
<proteinExistence type="predicted"/>
<dbReference type="Proteomes" id="UP000701801">
    <property type="component" value="Unassembled WGS sequence"/>
</dbReference>
<feature type="region of interest" description="Disordered" evidence="1">
    <location>
        <begin position="1"/>
        <end position="24"/>
    </location>
</feature>